<evidence type="ECO:0000313" key="9">
    <source>
        <dbReference type="EMBL" id="TCT08598.1"/>
    </source>
</evidence>
<dbReference type="InterPro" id="IPR001036">
    <property type="entry name" value="Acrflvin-R"/>
</dbReference>
<accession>A0A4V2UYT3</accession>
<feature type="transmembrane region" description="Helical" evidence="8">
    <location>
        <begin position="475"/>
        <end position="498"/>
    </location>
</feature>
<dbReference type="SUPFAM" id="SSF82866">
    <property type="entry name" value="Multidrug efflux transporter AcrB transmembrane domain"/>
    <property type="match status" value="2"/>
</dbReference>
<dbReference type="SUPFAM" id="SSF82693">
    <property type="entry name" value="Multidrug efflux transporter AcrB pore domain, PN1, PN2, PC1 and PC2 subdomains"/>
    <property type="match status" value="3"/>
</dbReference>
<dbReference type="EMBL" id="SMAJ01000005">
    <property type="protein sequence ID" value="TCT08598.1"/>
    <property type="molecule type" value="Genomic_DNA"/>
</dbReference>
<dbReference type="Pfam" id="PF00873">
    <property type="entry name" value="ACR_tran"/>
    <property type="match status" value="1"/>
</dbReference>
<keyword evidence="3" id="KW-1003">Cell membrane</keyword>
<evidence type="ECO:0000256" key="1">
    <source>
        <dbReference type="ARBA" id="ARBA00004429"/>
    </source>
</evidence>
<dbReference type="PRINTS" id="PR00702">
    <property type="entry name" value="ACRIFLAVINRP"/>
</dbReference>
<feature type="transmembrane region" description="Helical" evidence="8">
    <location>
        <begin position="372"/>
        <end position="393"/>
    </location>
</feature>
<keyword evidence="5 8" id="KW-0812">Transmembrane</keyword>
<comment type="caution">
    <text evidence="9">The sequence shown here is derived from an EMBL/GenBank/DDBJ whole genome shotgun (WGS) entry which is preliminary data.</text>
</comment>
<dbReference type="Gene3D" id="3.30.70.1440">
    <property type="entry name" value="Multidrug efflux transporter AcrB pore domain"/>
    <property type="match status" value="1"/>
</dbReference>
<dbReference type="GO" id="GO:0005886">
    <property type="term" value="C:plasma membrane"/>
    <property type="evidence" value="ECO:0007669"/>
    <property type="project" value="UniProtKB-SubCell"/>
</dbReference>
<keyword evidence="4" id="KW-0997">Cell inner membrane</keyword>
<feature type="transmembrane region" description="Helical" evidence="8">
    <location>
        <begin position="540"/>
        <end position="560"/>
    </location>
</feature>
<dbReference type="PANTHER" id="PTHR32063">
    <property type="match status" value="1"/>
</dbReference>
<protein>
    <submittedName>
        <fullName evidence="9">HAE1 family hydrophobic/amphiphilic exporter-1</fullName>
    </submittedName>
</protein>
<feature type="transmembrane region" description="Helical" evidence="8">
    <location>
        <begin position="869"/>
        <end position="887"/>
    </location>
</feature>
<feature type="transmembrane region" description="Helical" evidence="8">
    <location>
        <begin position="998"/>
        <end position="1024"/>
    </location>
</feature>
<feature type="transmembrane region" description="Helical" evidence="8">
    <location>
        <begin position="348"/>
        <end position="365"/>
    </location>
</feature>
<dbReference type="PANTHER" id="PTHR32063:SF30">
    <property type="entry name" value="ACRB_ACRD_ACRF FAMILY PROTEIN"/>
    <property type="match status" value="1"/>
</dbReference>
<evidence type="ECO:0000256" key="6">
    <source>
        <dbReference type="ARBA" id="ARBA00022989"/>
    </source>
</evidence>
<keyword evidence="6 8" id="KW-1133">Transmembrane helix</keyword>
<evidence type="ECO:0000256" key="3">
    <source>
        <dbReference type="ARBA" id="ARBA00022475"/>
    </source>
</evidence>
<dbReference type="FunFam" id="1.20.1640.10:FF:000001">
    <property type="entry name" value="Efflux pump membrane transporter"/>
    <property type="match status" value="1"/>
</dbReference>
<dbReference type="FunFam" id="3.30.70.1430:FF:000001">
    <property type="entry name" value="Efflux pump membrane transporter"/>
    <property type="match status" value="1"/>
</dbReference>
<keyword evidence="7 8" id="KW-0472">Membrane</keyword>
<name>A0A4V2UYT3_9BURK</name>
<evidence type="ECO:0000256" key="7">
    <source>
        <dbReference type="ARBA" id="ARBA00023136"/>
    </source>
</evidence>
<dbReference type="Gene3D" id="1.20.1640.10">
    <property type="entry name" value="Multidrug efflux transporter AcrB transmembrane domain"/>
    <property type="match status" value="2"/>
</dbReference>
<dbReference type="AlphaFoldDB" id="A0A4V2UYT3"/>
<keyword evidence="10" id="KW-1185">Reference proteome</keyword>
<sequence length="1056" mass="114323">MSISATFIKRPIGTSLLALALFLVGAAVWPLLPVAPLPQVDFPTIQVTGKLPGGDPETMASSVAQPLERQFSQIAGLTQMTSVSALGSTQITLQFDLARNIDSASLDVQSAINAATGQLPANMPSPPTFRKINPADFSIMLLSVQSDVLPLTQVNDYADNILAQQLSQIEGVGLVNIFGQKKPAIRIQVDPVKLAALGLSLEDIRGVIANTTVNQPKGTIDGPKQSFTVYTNDQLLDAQPWNDVVLAYRNGTPIRIKDVGIAVPGAEDVKQAAWAFPGKAATPGDSAISGPSLIVGITKQPGANVVETVERIKAAMPHLLASIPPTVHVSTMTDRTQNIRASLHEVELTLLLSICLVVGTIFVFLRSVPATLIPSATVPLALLGTAAIMYLVGFSLDNLSLMALTIAVGFVVDDAIVMLENIYRHIEEGMPPMEAAYKGSAEIGFTIVSISISLIAVFIPLLLMGGIVGRLFREFAITVTLTIVVSVVVSLTLTPMLCSRFLKNSNRESHGRIYRTFERGFDLLHNGYRRGLNLVLRHQFITLCSFIATVAATAVLFIVIPKGFFPQQDTGFVFGFAETSQDSSFSAMNTRMMALADVIREDPDVSGFGMSSNQPTFNTGRFFINLKPKDQGRTISADQVIARLRPKLADIEGIRLFMQAGQDINVGGRLSRTQYQYTLTDANLDELNIWAPRLLARFRQLPELTDVASDQQNAASTATITIDRARAASFGITPALIDATIYDAIGQRQVAQYFTQINSYHVVLEVTPRLQEDPNLFSKLYVTSPITKQQVPLSSFVTVDTNKTGYLSISHQSQFPAVTLSFNLAPGVALGQAVTAIEKAQSTMNVPQSLIGAFQGTAKAFGDSLASQPYLIAAALVAVYIVLGLLYESYIHPLTILSTLPSAGVGALLILMANGYDLSVIALIGIILLIGIVKKNGIMMIDFALTAEREHGMSPRDAIYQACLLRFRPIMMTTMCALLSGLPLMLGHGAGSELRQPLGFAMVGGLILSQALTLFTTPVIYLYLDRAHYWYMRRKQARRAYKARKARLARRALRNE</sequence>
<dbReference type="SUPFAM" id="SSF82714">
    <property type="entry name" value="Multidrug efflux transporter AcrB TolC docking domain, DN and DC subdomains"/>
    <property type="match status" value="2"/>
</dbReference>
<dbReference type="GO" id="GO:0042910">
    <property type="term" value="F:xenobiotic transmembrane transporter activity"/>
    <property type="evidence" value="ECO:0007669"/>
    <property type="project" value="TreeGrafter"/>
</dbReference>
<feature type="transmembrane region" description="Helical" evidence="8">
    <location>
        <begin position="443"/>
        <end position="463"/>
    </location>
</feature>
<proteinExistence type="predicted"/>
<evidence type="ECO:0000256" key="8">
    <source>
        <dbReference type="SAM" id="Phobius"/>
    </source>
</evidence>
<comment type="subcellular location">
    <subcellularLocation>
        <location evidence="1">Cell inner membrane</location>
        <topology evidence="1">Multi-pass membrane protein</topology>
    </subcellularLocation>
</comment>
<evidence type="ECO:0000313" key="10">
    <source>
        <dbReference type="Proteomes" id="UP000295525"/>
    </source>
</evidence>
<dbReference type="InterPro" id="IPR027463">
    <property type="entry name" value="AcrB_DN_DC_subdom"/>
</dbReference>
<dbReference type="Gene3D" id="3.30.2090.10">
    <property type="entry name" value="Multidrug efflux transporter AcrB TolC docking domain, DN and DC subdomains"/>
    <property type="match status" value="2"/>
</dbReference>
<dbReference type="RefSeq" id="WP_132581723.1">
    <property type="nucleotide sequence ID" value="NZ_SMAJ01000005.1"/>
</dbReference>
<keyword evidence="2" id="KW-0813">Transport</keyword>
<feature type="transmembrane region" description="Helical" evidence="8">
    <location>
        <begin position="965"/>
        <end position="986"/>
    </location>
</feature>
<gene>
    <name evidence="9" type="ORF">EDC26_105150</name>
</gene>
<evidence type="ECO:0000256" key="2">
    <source>
        <dbReference type="ARBA" id="ARBA00022448"/>
    </source>
</evidence>
<dbReference type="Gene3D" id="3.30.70.1320">
    <property type="entry name" value="Multidrug efflux transporter AcrB pore domain like"/>
    <property type="match status" value="1"/>
</dbReference>
<reference evidence="9 10" key="1">
    <citation type="submission" date="2019-03" db="EMBL/GenBank/DDBJ databases">
        <title>Genomic Encyclopedia of Type Strains, Phase IV (KMG-IV): sequencing the most valuable type-strain genomes for metagenomic binning, comparative biology and taxonomic classification.</title>
        <authorList>
            <person name="Goeker M."/>
        </authorList>
    </citation>
    <scope>NUCLEOTIDE SEQUENCE [LARGE SCALE GENOMIC DNA]</scope>
    <source>
        <strain evidence="9 10">DSM 24591</strain>
    </source>
</reference>
<evidence type="ECO:0000256" key="4">
    <source>
        <dbReference type="ARBA" id="ARBA00022519"/>
    </source>
</evidence>
<dbReference type="Proteomes" id="UP000295525">
    <property type="component" value="Unassembled WGS sequence"/>
</dbReference>
<dbReference type="Gene3D" id="3.30.70.1430">
    <property type="entry name" value="Multidrug efflux transporter AcrB pore domain"/>
    <property type="match status" value="2"/>
</dbReference>
<feature type="transmembrane region" description="Helical" evidence="8">
    <location>
        <begin position="920"/>
        <end position="945"/>
    </location>
</feature>
<organism evidence="9 10">
    <name type="scientific">Paralcaligenes ureilyticus</name>
    <dbReference type="NCBI Taxonomy" id="627131"/>
    <lineage>
        <taxon>Bacteria</taxon>
        <taxon>Pseudomonadati</taxon>
        <taxon>Pseudomonadota</taxon>
        <taxon>Betaproteobacteria</taxon>
        <taxon>Burkholderiales</taxon>
        <taxon>Alcaligenaceae</taxon>
        <taxon>Paralcaligenes</taxon>
    </lineage>
</organism>
<evidence type="ECO:0000256" key="5">
    <source>
        <dbReference type="ARBA" id="ARBA00022692"/>
    </source>
</evidence>
<dbReference type="OrthoDB" id="9042683at2"/>